<accession>A0A183IY44</accession>
<dbReference type="GO" id="GO:0004862">
    <property type="term" value="F:cAMP-dependent protein kinase inhibitor activity"/>
    <property type="evidence" value="ECO:0007669"/>
    <property type="project" value="TreeGrafter"/>
</dbReference>
<reference evidence="7" key="1">
    <citation type="submission" date="2016-06" db="UniProtKB">
        <authorList>
            <consortium name="WormBaseParasite"/>
        </authorList>
    </citation>
    <scope>IDENTIFICATION</scope>
</reference>
<dbReference type="GO" id="GO:0005829">
    <property type="term" value="C:cytosol"/>
    <property type="evidence" value="ECO:0007669"/>
    <property type="project" value="TreeGrafter"/>
</dbReference>
<dbReference type="OrthoDB" id="5920725at2759"/>
<dbReference type="PANTHER" id="PTHR11635">
    <property type="entry name" value="CAMP-DEPENDENT PROTEIN KINASE REGULATORY CHAIN"/>
    <property type="match status" value="1"/>
</dbReference>
<evidence type="ECO:0000256" key="2">
    <source>
        <dbReference type="ARBA" id="ARBA00022566"/>
    </source>
</evidence>
<reference evidence="5 6" key="2">
    <citation type="submission" date="2018-11" db="EMBL/GenBank/DDBJ databases">
        <authorList>
            <consortium name="Pathogen Informatics"/>
        </authorList>
    </citation>
    <scope>NUCLEOTIDE SEQUENCE [LARGE SCALE GENOMIC DNA]</scope>
</reference>
<feature type="region of interest" description="Disordered" evidence="4">
    <location>
        <begin position="24"/>
        <end position="52"/>
    </location>
</feature>
<evidence type="ECO:0000256" key="1">
    <source>
        <dbReference type="ARBA" id="ARBA00005753"/>
    </source>
</evidence>
<evidence type="ECO:0000313" key="7">
    <source>
        <dbReference type="WBParaSite" id="SBAD_0000885301-mRNA-1"/>
    </source>
</evidence>
<dbReference type="PANTHER" id="PTHR11635:SF152">
    <property type="entry name" value="CAMP-DEPENDENT PROTEIN KINASE TYPE I REGULATORY SUBUNIT-RELATED"/>
    <property type="match status" value="1"/>
</dbReference>
<name>A0A183IY44_9BILA</name>
<sequence length="107" mass="12447">MLVHLTEERYNMIFIELHKASSVPAPKLESHEEEEAQPEPTGDVKGRQRRGAVSAEVYSEEDIANYVKKIVPKDDDTKKALERSMCHNVLFAHLDENEKKYNYNFLR</sequence>
<evidence type="ECO:0000256" key="4">
    <source>
        <dbReference type="SAM" id="MobiDB-lite"/>
    </source>
</evidence>
<keyword evidence="2" id="KW-0547">Nucleotide-binding</keyword>
<organism evidence="7">
    <name type="scientific">Soboliphyme baturini</name>
    <dbReference type="NCBI Taxonomy" id="241478"/>
    <lineage>
        <taxon>Eukaryota</taxon>
        <taxon>Metazoa</taxon>
        <taxon>Ecdysozoa</taxon>
        <taxon>Nematoda</taxon>
        <taxon>Enoplea</taxon>
        <taxon>Dorylaimia</taxon>
        <taxon>Dioctophymatida</taxon>
        <taxon>Dioctophymatoidea</taxon>
        <taxon>Soboliphymatidae</taxon>
        <taxon>Soboliphyme</taxon>
    </lineage>
</organism>
<dbReference type="InterPro" id="IPR050503">
    <property type="entry name" value="cAMP-dep_PK_reg_su-like"/>
</dbReference>
<evidence type="ECO:0000256" key="3">
    <source>
        <dbReference type="ARBA" id="ARBA00023149"/>
    </source>
</evidence>
<dbReference type="Proteomes" id="UP000270296">
    <property type="component" value="Unassembled WGS sequence"/>
</dbReference>
<dbReference type="GO" id="GO:0034236">
    <property type="term" value="F:protein kinase A catalytic subunit binding"/>
    <property type="evidence" value="ECO:0007669"/>
    <property type="project" value="TreeGrafter"/>
</dbReference>
<evidence type="ECO:0000313" key="6">
    <source>
        <dbReference type="Proteomes" id="UP000270296"/>
    </source>
</evidence>
<keyword evidence="2" id="KW-0116">cAMP-binding</keyword>
<proteinExistence type="inferred from homology"/>
<dbReference type="AlphaFoldDB" id="A0A183IY44"/>
<comment type="similarity">
    <text evidence="1">Belongs to the cAMP-dependent kinase regulatory chain family.</text>
</comment>
<dbReference type="EMBL" id="UZAM01011706">
    <property type="protein sequence ID" value="VDP17771.1"/>
    <property type="molecule type" value="Genomic_DNA"/>
</dbReference>
<dbReference type="GO" id="GO:0005952">
    <property type="term" value="C:cAMP-dependent protein kinase complex"/>
    <property type="evidence" value="ECO:0007669"/>
    <property type="project" value="InterPro"/>
</dbReference>
<dbReference type="GO" id="GO:0030552">
    <property type="term" value="F:cAMP binding"/>
    <property type="evidence" value="ECO:0007669"/>
    <property type="project" value="UniProtKB-KW"/>
</dbReference>
<gene>
    <name evidence="5" type="ORF">SBAD_LOCUS8542</name>
</gene>
<dbReference type="WBParaSite" id="SBAD_0000885301-mRNA-1">
    <property type="protein sequence ID" value="SBAD_0000885301-mRNA-1"/>
    <property type="gene ID" value="SBAD_0000885301"/>
</dbReference>
<keyword evidence="6" id="KW-1185">Reference proteome</keyword>
<protein>
    <submittedName>
        <fullName evidence="7">Transcription initiation factor TFIID subunit 7</fullName>
    </submittedName>
</protein>
<evidence type="ECO:0000313" key="5">
    <source>
        <dbReference type="EMBL" id="VDP17771.1"/>
    </source>
</evidence>
<keyword evidence="3" id="KW-0114">cAMP</keyword>